<organism evidence="2 3">
    <name type="scientific">Rubrobacter taiwanensis</name>
    <dbReference type="NCBI Taxonomy" id="185139"/>
    <lineage>
        <taxon>Bacteria</taxon>
        <taxon>Bacillati</taxon>
        <taxon>Actinomycetota</taxon>
        <taxon>Rubrobacteria</taxon>
        <taxon>Rubrobacterales</taxon>
        <taxon>Rubrobacteraceae</taxon>
        <taxon>Rubrobacter</taxon>
    </lineage>
</organism>
<evidence type="ECO:0000313" key="2">
    <source>
        <dbReference type="EMBL" id="TCJ20474.1"/>
    </source>
</evidence>
<protein>
    <submittedName>
        <fullName evidence="2">Uncharacterized protein</fullName>
    </submittedName>
</protein>
<gene>
    <name evidence="2" type="ORF">E0L93_01230</name>
</gene>
<reference evidence="2 3" key="1">
    <citation type="submission" date="2019-03" db="EMBL/GenBank/DDBJ databases">
        <title>Whole genome sequence of a novel Rubrobacter taiwanensis strain, isolated from Yellowstone National Park.</title>
        <authorList>
            <person name="Freed S."/>
            <person name="Ramaley R.F."/>
            <person name="Kyndt J.A."/>
        </authorList>
    </citation>
    <scope>NUCLEOTIDE SEQUENCE [LARGE SCALE GENOMIC DNA]</scope>
    <source>
        <strain evidence="2 3">Yellowstone</strain>
    </source>
</reference>
<feature type="transmembrane region" description="Helical" evidence="1">
    <location>
        <begin position="37"/>
        <end position="60"/>
    </location>
</feature>
<proteinExistence type="predicted"/>
<keyword evidence="1" id="KW-1133">Transmembrane helix</keyword>
<dbReference type="Proteomes" id="UP000295244">
    <property type="component" value="Unassembled WGS sequence"/>
</dbReference>
<keyword evidence="1" id="KW-0812">Transmembrane</keyword>
<name>A0A4R1BRU2_9ACTN</name>
<comment type="caution">
    <text evidence="2">The sequence shown here is derived from an EMBL/GenBank/DDBJ whole genome shotgun (WGS) entry which is preliminary data.</text>
</comment>
<dbReference type="RefSeq" id="WP_165874083.1">
    <property type="nucleotide sequence ID" value="NZ_SKBU01000003.1"/>
</dbReference>
<sequence>MGFVEVRQDSVAQAGEQSGGEYRERGLIPWCKRNSWLLVRLFMALVFTFGASTTAANFSYGLQEQPKVLSAADLNRGYLPPGVELGDYVEIRGTPVYGEDTTNIGTEESGIAVSSRYSTFYFYFPLRETGDNLLIQTAQTPPDVNDRGERVWRGKLATVGTVIFYSTTQESLERAGLPHATTIPVIETGDTPEYYRQIFPAYSAILVLWLVSVVWLLWKRNAPLQGMDK</sequence>
<dbReference type="AlphaFoldDB" id="A0A4R1BRU2"/>
<feature type="transmembrane region" description="Helical" evidence="1">
    <location>
        <begin position="199"/>
        <end position="218"/>
    </location>
</feature>
<keyword evidence="1" id="KW-0472">Membrane</keyword>
<accession>A0A4R1BRU2</accession>
<keyword evidence="3" id="KW-1185">Reference proteome</keyword>
<evidence type="ECO:0000313" key="3">
    <source>
        <dbReference type="Proteomes" id="UP000295244"/>
    </source>
</evidence>
<evidence type="ECO:0000256" key="1">
    <source>
        <dbReference type="SAM" id="Phobius"/>
    </source>
</evidence>
<dbReference type="EMBL" id="SKBU01000003">
    <property type="protein sequence ID" value="TCJ20474.1"/>
    <property type="molecule type" value="Genomic_DNA"/>
</dbReference>